<accession>A0A0C2YAS0</accession>
<name>A0A0C2YAS0_HEBCY</name>
<evidence type="ECO:0000256" key="2">
    <source>
        <dbReference type="SAM" id="Phobius"/>
    </source>
</evidence>
<feature type="domain" description="DUF6533" evidence="3">
    <location>
        <begin position="16"/>
        <end position="61"/>
    </location>
</feature>
<keyword evidence="2" id="KW-0812">Transmembrane</keyword>
<dbReference type="Pfam" id="PF20151">
    <property type="entry name" value="DUF6533"/>
    <property type="match status" value="1"/>
</dbReference>
<feature type="transmembrane region" description="Helical" evidence="2">
    <location>
        <begin position="249"/>
        <end position="268"/>
    </location>
</feature>
<evidence type="ECO:0000313" key="5">
    <source>
        <dbReference type="Proteomes" id="UP000053424"/>
    </source>
</evidence>
<feature type="transmembrane region" description="Helical" evidence="2">
    <location>
        <begin position="112"/>
        <end position="131"/>
    </location>
</feature>
<feature type="compositionally biased region" description="Pro residues" evidence="1">
    <location>
        <begin position="143"/>
        <end position="194"/>
    </location>
</feature>
<dbReference type="Proteomes" id="UP000053424">
    <property type="component" value="Unassembled WGS sequence"/>
</dbReference>
<feature type="transmembrane region" description="Helical" evidence="2">
    <location>
        <begin position="84"/>
        <end position="105"/>
    </location>
</feature>
<reference evidence="4 5" key="1">
    <citation type="submission" date="2014-04" db="EMBL/GenBank/DDBJ databases">
        <authorList>
            <consortium name="DOE Joint Genome Institute"/>
            <person name="Kuo A."/>
            <person name="Gay G."/>
            <person name="Dore J."/>
            <person name="Kohler A."/>
            <person name="Nagy L.G."/>
            <person name="Floudas D."/>
            <person name="Copeland A."/>
            <person name="Barry K.W."/>
            <person name="Cichocki N."/>
            <person name="Veneault-Fourrey C."/>
            <person name="LaButti K."/>
            <person name="Lindquist E.A."/>
            <person name="Lipzen A."/>
            <person name="Lundell T."/>
            <person name="Morin E."/>
            <person name="Murat C."/>
            <person name="Sun H."/>
            <person name="Tunlid A."/>
            <person name="Henrissat B."/>
            <person name="Grigoriev I.V."/>
            <person name="Hibbett D.S."/>
            <person name="Martin F."/>
            <person name="Nordberg H.P."/>
            <person name="Cantor M.N."/>
            <person name="Hua S.X."/>
        </authorList>
    </citation>
    <scope>NUCLEOTIDE SEQUENCE [LARGE SCALE GENOMIC DNA]</scope>
    <source>
        <strain evidence="5">h7</strain>
    </source>
</reference>
<feature type="transmembrane region" description="Helical" evidence="2">
    <location>
        <begin position="209"/>
        <end position="228"/>
    </location>
</feature>
<evidence type="ECO:0000259" key="3">
    <source>
        <dbReference type="Pfam" id="PF20151"/>
    </source>
</evidence>
<feature type="transmembrane region" description="Helical" evidence="2">
    <location>
        <begin position="12"/>
        <end position="33"/>
    </location>
</feature>
<feature type="region of interest" description="Disordered" evidence="1">
    <location>
        <begin position="140"/>
        <end position="201"/>
    </location>
</feature>
<dbReference type="OrthoDB" id="3354157at2759"/>
<reference evidence="5" key="2">
    <citation type="submission" date="2015-01" db="EMBL/GenBank/DDBJ databases">
        <title>Evolutionary Origins and Diversification of the Mycorrhizal Mutualists.</title>
        <authorList>
            <consortium name="DOE Joint Genome Institute"/>
            <consortium name="Mycorrhizal Genomics Consortium"/>
            <person name="Kohler A."/>
            <person name="Kuo A."/>
            <person name="Nagy L.G."/>
            <person name="Floudas D."/>
            <person name="Copeland A."/>
            <person name="Barry K.W."/>
            <person name="Cichocki N."/>
            <person name="Veneault-Fourrey C."/>
            <person name="LaButti K."/>
            <person name="Lindquist E.A."/>
            <person name="Lipzen A."/>
            <person name="Lundell T."/>
            <person name="Morin E."/>
            <person name="Murat C."/>
            <person name="Riley R."/>
            <person name="Ohm R."/>
            <person name="Sun H."/>
            <person name="Tunlid A."/>
            <person name="Henrissat B."/>
            <person name="Grigoriev I.V."/>
            <person name="Hibbett D.S."/>
            <person name="Martin F."/>
        </authorList>
    </citation>
    <scope>NUCLEOTIDE SEQUENCE [LARGE SCALE GENOMIC DNA]</scope>
    <source>
        <strain evidence="5">h7</strain>
    </source>
</reference>
<feature type="transmembrane region" description="Helical" evidence="2">
    <location>
        <begin position="45"/>
        <end position="64"/>
    </location>
</feature>
<dbReference type="HOGENOM" id="CLU_035509_6_1_1"/>
<keyword evidence="2" id="KW-1133">Transmembrane helix</keyword>
<keyword evidence="5" id="KW-1185">Reference proteome</keyword>
<evidence type="ECO:0000313" key="4">
    <source>
        <dbReference type="EMBL" id="KIM46943.1"/>
    </source>
</evidence>
<gene>
    <name evidence="4" type="ORF">M413DRAFT_266236</name>
</gene>
<keyword evidence="2" id="KW-0472">Membrane</keyword>
<organism evidence="4 5">
    <name type="scientific">Hebeloma cylindrosporum</name>
    <dbReference type="NCBI Taxonomy" id="76867"/>
    <lineage>
        <taxon>Eukaryota</taxon>
        <taxon>Fungi</taxon>
        <taxon>Dikarya</taxon>
        <taxon>Basidiomycota</taxon>
        <taxon>Agaricomycotina</taxon>
        <taxon>Agaricomycetes</taxon>
        <taxon>Agaricomycetidae</taxon>
        <taxon>Agaricales</taxon>
        <taxon>Agaricineae</taxon>
        <taxon>Hymenogastraceae</taxon>
        <taxon>Hebeloma</taxon>
    </lineage>
</organism>
<evidence type="ECO:0000256" key="1">
    <source>
        <dbReference type="SAM" id="MobiDB-lite"/>
    </source>
</evidence>
<protein>
    <recommendedName>
        <fullName evidence="3">DUF6533 domain-containing protein</fullName>
    </recommendedName>
</protein>
<dbReference type="AlphaFoldDB" id="A0A0C2YAS0"/>
<dbReference type="EMBL" id="KN831770">
    <property type="protein sequence ID" value="KIM46943.1"/>
    <property type="molecule type" value="Genomic_DNA"/>
</dbReference>
<proteinExistence type="predicted"/>
<sequence>MPDIVTDAGLDLVPLYVVLSGLVWVIHDYFITLEDEVTYFWSKKWNFGTLIFLWIRYYTIFLVIFDSIQIHIFPTPTIMTRSLIVGAISLWTIEIIMQIRVYILFKRSKRVATVNGVLFAISVGIFLWIVLDNGLHHHSLPSGGPPSGAPPPGAPPPGSPPPGPPPPGLPPPGFAPGPPPPGPPPNGSFSGPPPRPKDGCVMSANDGRWAPWLPATIFEFVLFGLAVYKTIVSSSAKNKLNGRRSLTAILLHENIVYFFAVACVLVLNNLMAVCATHVPWLGYGPFHAALGIATCRMLIHLRAFASENLEAETGSRCLPDLGPPLEPTA</sequence>
<dbReference type="InterPro" id="IPR045340">
    <property type="entry name" value="DUF6533"/>
</dbReference>